<name>A0A940IJT2_9BACT</name>
<dbReference type="SUPFAM" id="SSF52540">
    <property type="entry name" value="P-loop containing nucleoside triphosphate hydrolases"/>
    <property type="match status" value="1"/>
</dbReference>
<dbReference type="PANTHER" id="PTHR34704">
    <property type="entry name" value="ATPASE"/>
    <property type="match status" value="1"/>
</dbReference>
<reference evidence="2" key="1">
    <citation type="submission" date="2020-10" db="EMBL/GenBank/DDBJ databases">
        <authorList>
            <person name="Gilroy R."/>
        </authorList>
    </citation>
    <scope>NUCLEOTIDE SEQUENCE</scope>
    <source>
        <strain evidence="2">G3-8215</strain>
    </source>
</reference>
<dbReference type="SUPFAM" id="SSF46785">
    <property type="entry name" value="Winged helix' DNA-binding domain"/>
    <property type="match status" value="1"/>
</dbReference>
<sequence>MGITGRKKEIDALEKLYRSGKSEFVAIYGRRRVGKTFLVKEVFKERFTFCHTGLSPVEGKRNMMRDQLQAFHYSLLRAGADEESPCPETWIEAFYRLEKLLSQRTEKRKVVFFDELPWMDTARSGFVTALEHFWNGWVAGRSDIMLVVCGSSTSWILNNLVNNNGGLYDRLTYEIKLFPFTLSECEEYYRANNICLDRYDIAQSYMILGGIPYYMGYFSPGESLAQNIDRILFAKGAPLAREFDRLFRSLFKKSEDHVKIVKVLATKHFGYTRDEISQKTGISLGGGLSERLKDLVEADFVARYEPCGQSRTVYYRLCDNFCLFYMKYLQDKGITDPGFWQHSQNTPAVASWRGLAFEHLCFSHIPQIKKALGVSGVVSKESSMIIGPESGKSGAQIDLIIERADRVVNICEMKFYNRDYKVDKDEKARLEKRIMSVQEGLYSSYNIHMTLITVSGLEHNAYSGIFQNVITLDDLFEK</sequence>
<dbReference type="CDD" id="cd00090">
    <property type="entry name" value="HTH_ARSR"/>
    <property type="match status" value="1"/>
</dbReference>
<gene>
    <name evidence="2" type="ORF">IAB75_11525</name>
</gene>
<accession>A0A940IJT2</accession>
<dbReference type="Proteomes" id="UP000725002">
    <property type="component" value="Unassembled WGS sequence"/>
</dbReference>
<dbReference type="GO" id="GO:0006355">
    <property type="term" value="P:regulation of DNA-templated transcription"/>
    <property type="evidence" value="ECO:0007669"/>
    <property type="project" value="UniProtKB-ARBA"/>
</dbReference>
<dbReference type="Gene3D" id="3.40.50.300">
    <property type="entry name" value="P-loop containing nucleotide triphosphate hydrolases"/>
    <property type="match status" value="1"/>
</dbReference>
<dbReference type="InterPro" id="IPR036390">
    <property type="entry name" value="WH_DNA-bd_sf"/>
</dbReference>
<proteinExistence type="predicted"/>
<dbReference type="EMBL" id="JADILV010000083">
    <property type="protein sequence ID" value="MBO8484720.1"/>
    <property type="molecule type" value="Genomic_DNA"/>
</dbReference>
<comment type="caution">
    <text evidence="2">The sequence shown here is derived from an EMBL/GenBank/DDBJ whole genome shotgun (WGS) entry which is preliminary data.</text>
</comment>
<dbReference type="InterPro" id="IPR011991">
    <property type="entry name" value="ArsR-like_HTH"/>
</dbReference>
<dbReference type="InterPro" id="IPR011579">
    <property type="entry name" value="ATPase_dom"/>
</dbReference>
<dbReference type="InterPro" id="IPR027417">
    <property type="entry name" value="P-loop_NTPase"/>
</dbReference>
<evidence type="ECO:0000313" key="3">
    <source>
        <dbReference type="Proteomes" id="UP000725002"/>
    </source>
</evidence>
<protein>
    <submittedName>
        <fullName evidence="2">AAA family ATPase</fullName>
    </submittedName>
</protein>
<dbReference type="Pfam" id="PF01637">
    <property type="entry name" value="ATPase_2"/>
    <property type="match status" value="1"/>
</dbReference>
<reference evidence="2" key="2">
    <citation type="journal article" date="2021" name="PeerJ">
        <title>Extensive microbial diversity within the chicken gut microbiome revealed by metagenomics and culture.</title>
        <authorList>
            <person name="Gilroy R."/>
            <person name="Ravi A."/>
            <person name="Getino M."/>
            <person name="Pursley I."/>
            <person name="Horton D.L."/>
            <person name="Alikhan N.F."/>
            <person name="Baker D."/>
            <person name="Gharbi K."/>
            <person name="Hall N."/>
            <person name="Watson M."/>
            <person name="Adriaenssens E.M."/>
            <person name="Foster-Nyarko E."/>
            <person name="Jarju S."/>
            <person name="Secka A."/>
            <person name="Antonio M."/>
            <person name="Oren A."/>
            <person name="Chaudhuri R.R."/>
            <person name="La Ragione R."/>
            <person name="Hildebrand F."/>
            <person name="Pallen M.J."/>
        </authorList>
    </citation>
    <scope>NUCLEOTIDE SEQUENCE</scope>
    <source>
        <strain evidence="2">G3-8215</strain>
    </source>
</reference>
<feature type="domain" description="ATPase" evidence="1">
    <location>
        <begin position="6"/>
        <end position="216"/>
    </location>
</feature>
<dbReference type="AlphaFoldDB" id="A0A940IJT2"/>
<evidence type="ECO:0000259" key="1">
    <source>
        <dbReference type="Pfam" id="PF01637"/>
    </source>
</evidence>
<organism evidence="2 3">
    <name type="scientific">Candidatus Cryptobacteroides avicola</name>
    <dbReference type="NCBI Taxonomy" id="2840757"/>
    <lineage>
        <taxon>Bacteria</taxon>
        <taxon>Pseudomonadati</taxon>
        <taxon>Bacteroidota</taxon>
        <taxon>Bacteroidia</taxon>
        <taxon>Bacteroidales</taxon>
        <taxon>Candidatus Cryptobacteroides</taxon>
    </lineage>
</organism>
<evidence type="ECO:0000313" key="2">
    <source>
        <dbReference type="EMBL" id="MBO8484720.1"/>
    </source>
</evidence>
<dbReference type="PANTHER" id="PTHR34704:SF1">
    <property type="entry name" value="ATPASE"/>
    <property type="match status" value="1"/>
</dbReference>
<dbReference type="GO" id="GO:0005524">
    <property type="term" value="F:ATP binding"/>
    <property type="evidence" value="ECO:0007669"/>
    <property type="project" value="InterPro"/>
</dbReference>